<dbReference type="EMBL" id="CAJNYV010002751">
    <property type="protein sequence ID" value="CAF3498724.1"/>
    <property type="molecule type" value="Genomic_DNA"/>
</dbReference>
<dbReference type="PROSITE" id="PS00018">
    <property type="entry name" value="EF_HAND_1"/>
    <property type="match status" value="3"/>
</dbReference>
<proteinExistence type="predicted"/>
<dbReference type="Gene3D" id="1.10.238.10">
    <property type="entry name" value="EF-hand"/>
    <property type="match status" value="2"/>
</dbReference>
<evidence type="ECO:0000313" key="6">
    <source>
        <dbReference type="Proteomes" id="UP000663865"/>
    </source>
</evidence>
<dbReference type="FunFam" id="1.10.238.10:FF:000001">
    <property type="entry name" value="Calmodulin 1"/>
    <property type="match status" value="1"/>
</dbReference>
<sequence>MCDHNVNLTQLLDAFQLFDTNKDGSISFDEFRSVCHKLQMPMDETKLKDSFQDREDITFDEFCQIIQQHGSPTADAYFQETFNAFDKNCDGFITAKEIKKTMKELGERLTDKQAKAMLKSADANGDGKLSKDEFRSLFNQLTQFRNVTEASASSSNTNYQDDTV</sequence>
<feature type="domain" description="EF-hand" evidence="3">
    <location>
        <begin position="109"/>
        <end position="144"/>
    </location>
</feature>
<organism evidence="4 6">
    <name type="scientific">Rotaria socialis</name>
    <dbReference type="NCBI Taxonomy" id="392032"/>
    <lineage>
        <taxon>Eukaryota</taxon>
        <taxon>Metazoa</taxon>
        <taxon>Spiralia</taxon>
        <taxon>Gnathifera</taxon>
        <taxon>Rotifera</taxon>
        <taxon>Eurotatoria</taxon>
        <taxon>Bdelloidea</taxon>
        <taxon>Philodinida</taxon>
        <taxon>Philodinidae</taxon>
        <taxon>Rotaria</taxon>
    </lineage>
</organism>
<feature type="domain" description="EF-hand" evidence="3">
    <location>
        <begin position="6"/>
        <end position="41"/>
    </location>
</feature>
<dbReference type="PROSITE" id="PS50222">
    <property type="entry name" value="EF_HAND_2"/>
    <property type="match status" value="3"/>
</dbReference>
<evidence type="ECO:0000256" key="2">
    <source>
        <dbReference type="ARBA" id="ARBA00022837"/>
    </source>
</evidence>
<dbReference type="SUPFAM" id="SSF47473">
    <property type="entry name" value="EF-hand"/>
    <property type="match status" value="1"/>
</dbReference>
<comment type="caution">
    <text evidence="4">The sequence shown here is derived from an EMBL/GenBank/DDBJ whole genome shotgun (WGS) entry which is preliminary data.</text>
</comment>
<dbReference type="InterPro" id="IPR011992">
    <property type="entry name" value="EF-hand-dom_pair"/>
</dbReference>
<dbReference type="GO" id="GO:0005509">
    <property type="term" value="F:calcium ion binding"/>
    <property type="evidence" value="ECO:0007669"/>
    <property type="project" value="InterPro"/>
</dbReference>
<evidence type="ECO:0000313" key="5">
    <source>
        <dbReference type="EMBL" id="CAF4591140.1"/>
    </source>
</evidence>
<dbReference type="InterPro" id="IPR002048">
    <property type="entry name" value="EF_hand_dom"/>
</dbReference>
<dbReference type="InterPro" id="IPR050145">
    <property type="entry name" value="Centrin_CML-like"/>
</dbReference>
<name>A0A818GWE3_9BILA</name>
<evidence type="ECO:0000256" key="1">
    <source>
        <dbReference type="ARBA" id="ARBA00022737"/>
    </source>
</evidence>
<gene>
    <name evidence="4" type="ORF">KIK155_LOCUS15638</name>
    <name evidence="5" type="ORF">TOA249_LOCUS9949</name>
</gene>
<evidence type="ECO:0000259" key="3">
    <source>
        <dbReference type="PROSITE" id="PS50222"/>
    </source>
</evidence>
<dbReference type="CDD" id="cd00051">
    <property type="entry name" value="EFh"/>
    <property type="match status" value="2"/>
</dbReference>
<dbReference type="Proteomes" id="UP000663865">
    <property type="component" value="Unassembled WGS sequence"/>
</dbReference>
<dbReference type="AlphaFoldDB" id="A0A818GWE3"/>
<dbReference type="EMBL" id="CAJOBS010000504">
    <property type="protein sequence ID" value="CAF4591140.1"/>
    <property type="molecule type" value="Genomic_DNA"/>
</dbReference>
<dbReference type="Pfam" id="PF13499">
    <property type="entry name" value="EF-hand_7"/>
    <property type="match status" value="2"/>
</dbReference>
<keyword evidence="1" id="KW-0677">Repeat</keyword>
<dbReference type="Proteomes" id="UP000663838">
    <property type="component" value="Unassembled WGS sequence"/>
</dbReference>
<evidence type="ECO:0000313" key="4">
    <source>
        <dbReference type="EMBL" id="CAF3498724.1"/>
    </source>
</evidence>
<keyword evidence="2" id="KW-0106">Calcium</keyword>
<reference evidence="4" key="1">
    <citation type="submission" date="2021-02" db="EMBL/GenBank/DDBJ databases">
        <authorList>
            <person name="Nowell W R."/>
        </authorList>
    </citation>
    <scope>NUCLEOTIDE SEQUENCE</scope>
</reference>
<accession>A0A818GWE3</accession>
<dbReference type="SMART" id="SM00054">
    <property type="entry name" value="EFh"/>
    <property type="match status" value="3"/>
</dbReference>
<dbReference type="InterPro" id="IPR018247">
    <property type="entry name" value="EF_Hand_1_Ca_BS"/>
</dbReference>
<protein>
    <recommendedName>
        <fullName evidence="3">EF-hand domain-containing protein</fullName>
    </recommendedName>
</protein>
<feature type="domain" description="EF-hand" evidence="3">
    <location>
        <begin position="73"/>
        <end position="108"/>
    </location>
</feature>
<dbReference type="PANTHER" id="PTHR23050">
    <property type="entry name" value="CALCIUM BINDING PROTEIN"/>
    <property type="match status" value="1"/>
</dbReference>